<reference evidence="1" key="1">
    <citation type="journal article" date="2014" name="Front. Microbiol.">
        <title>High frequency of phylogenetically diverse reductive dehalogenase-homologous genes in deep subseafloor sedimentary metagenomes.</title>
        <authorList>
            <person name="Kawai M."/>
            <person name="Futagami T."/>
            <person name="Toyoda A."/>
            <person name="Takaki Y."/>
            <person name="Nishi S."/>
            <person name="Hori S."/>
            <person name="Arai W."/>
            <person name="Tsubouchi T."/>
            <person name="Morono Y."/>
            <person name="Uchiyama I."/>
            <person name="Ito T."/>
            <person name="Fujiyama A."/>
            <person name="Inagaki F."/>
            <person name="Takami H."/>
        </authorList>
    </citation>
    <scope>NUCLEOTIDE SEQUENCE</scope>
    <source>
        <strain evidence="1">Expedition CK06-06</strain>
    </source>
</reference>
<gene>
    <name evidence="1" type="ORF">S01H4_23405</name>
</gene>
<sequence length="44" mass="5207">MSCMRLAFSSGKHDYGDEIERIQFQFDEMEMDELEEMGEGIKDQ</sequence>
<accession>X1A7L1</accession>
<evidence type="ECO:0000313" key="1">
    <source>
        <dbReference type="EMBL" id="GAG77709.1"/>
    </source>
</evidence>
<comment type="caution">
    <text evidence="1">The sequence shown here is derived from an EMBL/GenBank/DDBJ whole genome shotgun (WGS) entry which is preliminary data.</text>
</comment>
<name>X1A7L1_9ZZZZ</name>
<protein>
    <submittedName>
        <fullName evidence="1">Uncharacterized protein</fullName>
    </submittedName>
</protein>
<dbReference type="EMBL" id="BART01010853">
    <property type="protein sequence ID" value="GAG77709.1"/>
    <property type="molecule type" value="Genomic_DNA"/>
</dbReference>
<organism evidence="1">
    <name type="scientific">marine sediment metagenome</name>
    <dbReference type="NCBI Taxonomy" id="412755"/>
    <lineage>
        <taxon>unclassified sequences</taxon>
        <taxon>metagenomes</taxon>
        <taxon>ecological metagenomes</taxon>
    </lineage>
</organism>
<proteinExistence type="predicted"/>
<dbReference type="AlphaFoldDB" id="X1A7L1"/>